<evidence type="ECO:0000313" key="1">
    <source>
        <dbReference type="EMBL" id="GAH46764.1"/>
    </source>
</evidence>
<comment type="caution">
    <text evidence="1">The sequence shown here is derived from an EMBL/GenBank/DDBJ whole genome shotgun (WGS) entry which is preliminary data.</text>
</comment>
<reference evidence="1" key="1">
    <citation type="journal article" date="2014" name="Front. Microbiol.">
        <title>High frequency of phylogenetically diverse reductive dehalogenase-homologous genes in deep subseafloor sedimentary metagenomes.</title>
        <authorList>
            <person name="Kawai M."/>
            <person name="Futagami T."/>
            <person name="Toyoda A."/>
            <person name="Takaki Y."/>
            <person name="Nishi S."/>
            <person name="Hori S."/>
            <person name="Arai W."/>
            <person name="Tsubouchi T."/>
            <person name="Morono Y."/>
            <person name="Uchiyama I."/>
            <person name="Ito T."/>
            <person name="Fujiyama A."/>
            <person name="Inagaki F."/>
            <person name="Takami H."/>
        </authorList>
    </citation>
    <scope>NUCLEOTIDE SEQUENCE</scope>
    <source>
        <strain evidence="1">Expedition CK06-06</strain>
    </source>
</reference>
<protein>
    <submittedName>
        <fullName evidence="1">Uncharacterized protein</fullName>
    </submittedName>
</protein>
<proteinExistence type="predicted"/>
<gene>
    <name evidence="1" type="ORF">S03H2_17486</name>
</gene>
<name>X1GYR3_9ZZZZ</name>
<sequence>MEIAADTKVVIEQKGQLSNGETMTHGNGIHAYERGVFGLQAISFNTVSPNRVWTVQDKYLFVMGAGCLQT</sequence>
<accession>X1GYR3</accession>
<organism evidence="1">
    <name type="scientific">marine sediment metagenome</name>
    <dbReference type="NCBI Taxonomy" id="412755"/>
    <lineage>
        <taxon>unclassified sequences</taxon>
        <taxon>metagenomes</taxon>
        <taxon>ecological metagenomes</taxon>
    </lineage>
</organism>
<dbReference type="EMBL" id="BARU01009025">
    <property type="protein sequence ID" value="GAH46764.1"/>
    <property type="molecule type" value="Genomic_DNA"/>
</dbReference>
<dbReference type="AlphaFoldDB" id="X1GYR3"/>